<dbReference type="InterPro" id="IPR036322">
    <property type="entry name" value="WD40_repeat_dom_sf"/>
</dbReference>
<dbReference type="Gene3D" id="1.10.1540.10">
    <property type="entry name" value="BEACH domain"/>
    <property type="match status" value="1"/>
</dbReference>
<gene>
    <name evidence="8" type="ORF">DEBR0S8_00826G</name>
</gene>
<dbReference type="InterPro" id="IPR011993">
    <property type="entry name" value="PH-like_dom_sf"/>
</dbReference>
<proteinExistence type="predicted"/>
<dbReference type="PANTHER" id="PTHR13743">
    <property type="entry name" value="BEIGE/BEACH-RELATED"/>
    <property type="match status" value="1"/>
</dbReference>
<evidence type="ECO:0000256" key="5">
    <source>
        <dbReference type="PROSITE-ProRule" id="PRU00221"/>
    </source>
</evidence>
<dbReference type="PROSITE" id="PS50294">
    <property type="entry name" value="WD_REPEATS_REGION"/>
    <property type="match status" value="1"/>
</dbReference>
<evidence type="ECO:0000256" key="4">
    <source>
        <dbReference type="ARBA" id="ARBA00073334"/>
    </source>
</evidence>
<dbReference type="SUPFAM" id="SSF50729">
    <property type="entry name" value="PH domain-like"/>
    <property type="match status" value="1"/>
</dbReference>
<dbReference type="FunFam" id="1.10.1540.10:FF:000001">
    <property type="entry name" value="neurobeachin isoform X1"/>
    <property type="match status" value="1"/>
</dbReference>
<dbReference type="InterPro" id="IPR016024">
    <property type="entry name" value="ARM-type_fold"/>
</dbReference>
<dbReference type="PROSITE" id="PS50082">
    <property type="entry name" value="WD_REPEATS_2"/>
    <property type="match status" value="1"/>
</dbReference>
<name>A0A7D9D1I2_DEKBR</name>
<dbReference type="Gene3D" id="2.30.29.30">
    <property type="entry name" value="Pleckstrin-homology domain (PH domain)/Phosphotyrosine-binding domain (PTB)"/>
    <property type="match status" value="1"/>
</dbReference>
<dbReference type="Proteomes" id="UP000478008">
    <property type="component" value="Unassembled WGS sequence"/>
</dbReference>
<dbReference type="Pfam" id="PF14844">
    <property type="entry name" value="PH_BEACH"/>
    <property type="match status" value="1"/>
</dbReference>
<keyword evidence="9" id="KW-1185">Reference proteome</keyword>
<keyword evidence="2" id="KW-0677">Repeat</keyword>
<dbReference type="Pfam" id="PF02138">
    <property type="entry name" value="Beach"/>
    <property type="match status" value="1"/>
</dbReference>
<dbReference type="SMART" id="SM00320">
    <property type="entry name" value="WD40"/>
    <property type="match status" value="3"/>
</dbReference>
<dbReference type="SMART" id="SM01026">
    <property type="entry name" value="Beach"/>
    <property type="match status" value="1"/>
</dbReference>
<evidence type="ECO:0000256" key="1">
    <source>
        <dbReference type="ARBA" id="ARBA00022574"/>
    </source>
</evidence>
<dbReference type="InterPro" id="IPR023362">
    <property type="entry name" value="PH-BEACH_dom"/>
</dbReference>
<evidence type="ECO:0000313" key="9">
    <source>
        <dbReference type="Proteomes" id="UP000478008"/>
    </source>
</evidence>
<dbReference type="Gene3D" id="2.130.10.10">
    <property type="entry name" value="YVTN repeat-like/Quinoprotein amine dehydrogenase"/>
    <property type="match status" value="1"/>
</dbReference>
<feature type="domain" description="BEACH-type PH" evidence="7">
    <location>
        <begin position="1383"/>
        <end position="1513"/>
    </location>
</feature>
<dbReference type="InterPro" id="IPR050865">
    <property type="entry name" value="BEACH_Domain"/>
</dbReference>
<evidence type="ECO:0000256" key="2">
    <source>
        <dbReference type="ARBA" id="ARBA00022737"/>
    </source>
</evidence>
<accession>A0A7D9D1I2</accession>
<feature type="repeat" description="WD" evidence="5">
    <location>
        <begin position="2004"/>
        <end position="2045"/>
    </location>
</feature>
<evidence type="ECO:0000259" key="6">
    <source>
        <dbReference type="PROSITE" id="PS50197"/>
    </source>
</evidence>
<feature type="domain" description="BEACH" evidence="6">
    <location>
        <begin position="1561"/>
        <end position="1854"/>
    </location>
</feature>
<evidence type="ECO:0000313" key="8">
    <source>
        <dbReference type="EMBL" id="VUG20399.1"/>
    </source>
</evidence>
<reference evidence="8 9" key="1">
    <citation type="submission" date="2019-07" db="EMBL/GenBank/DDBJ databases">
        <authorList>
            <person name="Friedrich A."/>
            <person name="Schacherer J."/>
        </authorList>
    </citation>
    <scope>NUCLEOTIDE SEQUENCE [LARGE SCALE GENOMIC DNA]</scope>
</reference>
<evidence type="ECO:0000259" key="7">
    <source>
        <dbReference type="PROSITE" id="PS51783"/>
    </source>
</evidence>
<dbReference type="InterPro" id="IPR001680">
    <property type="entry name" value="WD40_rpt"/>
</dbReference>
<evidence type="ECO:0000256" key="3">
    <source>
        <dbReference type="ARBA" id="ARBA00054699"/>
    </source>
</evidence>
<keyword evidence="1 5" id="KW-0853">WD repeat</keyword>
<comment type="function">
    <text evidence="3">May be involved in protein sorting and cell wall formation.</text>
</comment>
<organism evidence="8 9">
    <name type="scientific">Dekkera bruxellensis</name>
    <name type="common">Brettanomyces custersii</name>
    <dbReference type="NCBI Taxonomy" id="5007"/>
    <lineage>
        <taxon>Eukaryota</taxon>
        <taxon>Fungi</taxon>
        <taxon>Dikarya</taxon>
        <taxon>Ascomycota</taxon>
        <taxon>Saccharomycotina</taxon>
        <taxon>Pichiomycetes</taxon>
        <taxon>Pichiales</taxon>
        <taxon>Pichiaceae</taxon>
        <taxon>Brettanomyces</taxon>
    </lineage>
</organism>
<dbReference type="CDD" id="cd06071">
    <property type="entry name" value="Beach"/>
    <property type="match status" value="1"/>
</dbReference>
<dbReference type="InterPro" id="IPR000409">
    <property type="entry name" value="BEACH_dom"/>
</dbReference>
<dbReference type="PROSITE" id="PS51783">
    <property type="entry name" value="PH_BEACH"/>
    <property type="match status" value="1"/>
</dbReference>
<dbReference type="SUPFAM" id="SSF50978">
    <property type="entry name" value="WD40 repeat-like"/>
    <property type="match status" value="1"/>
</dbReference>
<dbReference type="SUPFAM" id="SSF81837">
    <property type="entry name" value="BEACH domain"/>
    <property type="match status" value="1"/>
</dbReference>
<dbReference type="EMBL" id="CABFWN010000008">
    <property type="protein sequence ID" value="VUG20399.1"/>
    <property type="molecule type" value="Genomic_DNA"/>
</dbReference>
<protein>
    <recommendedName>
        <fullName evidence="4">Beige protein homolog 1</fullName>
    </recommendedName>
</protein>
<dbReference type="PROSITE" id="PS50197">
    <property type="entry name" value="BEACH"/>
    <property type="match status" value="1"/>
</dbReference>
<dbReference type="SUPFAM" id="SSF48371">
    <property type="entry name" value="ARM repeat"/>
    <property type="match status" value="2"/>
</dbReference>
<dbReference type="InterPro" id="IPR036372">
    <property type="entry name" value="BEACH_dom_sf"/>
</dbReference>
<dbReference type="InterPro" id="IPR015943">
    <property type="entry name" value="WD40/YVTN_repeat-like_dom_sf"/>
</dbReference>
<sequence>MDFAKLYMPFIDRFLDCLQSSQSNKQQSDFRTFLVSSISNISGSTNDFTPQIVDFVQSLHLLPLFKADCSDHLCQLIIDLLHHSSPRLTSFIVVLLTKILEASPLNRFYVYSHSFIMLLVGELLNRKVNELNHLQQVYAALTELLVYLSELGIPSDQIADIYSSSLESSSSLDLLSRIFGRSCNGYKSIILSDKESIDFNLLPTKGAAFSNGFTISSWLQLHSGYCNVDNQDIDTFEWLELNSVDGKQRVLLEFDDASLKLQIKDPSSSVFHICKFGSFDFQLGRLYNVSVILHPLDRKSSSMVDLYVDGEFIQSESIQFTCQDSISRLGRSISESFSSRDSNINVKLIGSGHTDNVIPEFANLLLISGCQKVEWVLLCYYLGPNYPGSYQDTNILALLNPRSKMEMKIKLLEILEKPDVLLLADSNVDLQLILNNLLDIDDLVLNFHCMNLNAGNETLSAIVKTIHGNDYILSLDIKHELTFWNPVSIVSNIFAIGGFGLFLRIISESSTSCDLNKALGMLFSFLDISPESLSEFESNSGYNILATLLKAKKSLIDMDTLMSVLKFVGYNQNSPDDSFIANGLAYQTLIVDFEIWQPQVIDGVVNKITKDTFKFVLFQLSVFGDASKYRAYNLGKLMELDIVRRIIQELKYKLVDKDLLPILKNSLEILVMHNPSGDVIRLISLYVIYALNHSKSTELEHEYGISMLDIIMTIVNDPTDRNHSKNFRHILRCVNAKWIMILLDDSDIKVVKMALRLLLKILLLLGSHTREVFSRSGGLVMMRLCLSKDWKYANDIMIPLFSAMFGMTQLRNSVNADVKGFLLSICQKNKGSMGSVMPGLTFVLNGMMNSCIRMISDEKAKLGNEFTTLNKLFLDGISFFQIYCDTLDVMYSNLSSLGGFLKHDPVWTNELLLISLQLKRLNCLIECAQLSKISSSFEQFINTFFLEQLFGDNLSPATGKITKGQRFVDFFSSKYCDSFLMSEFPSLVNHMKLFINEDGALMQNDCICKILLKHLTMFFQKNDTISFHAQDIKLVFDFAGTFLMKISERKSSLLNLKEYKVCSDLFGKFYVQFIVRCTENEIKNPGSSLDSIKFCCSRLMLFREMLFVKLDGTQLNSVFASLYKNLLLPDVELFSLITNSMRMLIIELDGFTKLQKVFLGRLPNNAVDEMQRAIHLNDEDMKSSLYSNTDVTLFMNTSFNDSLSLIENHDVKQMSFYDKLDLLTRKAESELEGNVVKKWKLRSILKAIIEAESKKFYKNVQDDKSDLKYFVNIYERLSTRIPIEHFRMRPVLDLAECRYRMHNKFLLKSVKSLATNNSEYDSLPQLVADCQINDNYSVSTSDSCNMNDLECQIDGAQYEFISEQTDLGTFTGDKYRKIMRSLFVHDKIVRIVNVTRILGLEMTESVLVIGLTHLYMVENYFHTSEGEIVDITDVKAADRDAYIRMLFGTENLDSNHGLSHRIISWETSKLISASKRKFLLRDVALEVFFSDGSSVLVTLSNKGLRDSLFNDLQARITSKLKDSDLEEAMLLASRQKIINVGNENVKGIGSTLFHALINVGPAPSASAAFSKITRKWRRGELSNFYYLMLINTIAGRTFNDLTQYPVFPFVLSDYESQTLDLSDPNSYRDLSKPMGAQSEKRAKQFRERYLASEEMAPDVPPAYYGTHYSSAMVVASYLIRLQPFVRSYLLLQGGKFDHADRLFYSIQKTWKSASEDNTSDVRELIPEFYYLPEFLENLNGFDFGCLQTGEPVNDVILPPWAKGSATVFVQKMREALESDYVSAHLPEWIDLVFGYKQRGEAAVQSLNVFHHLSYAGAIDLDKIEDEREKAVIIATIHNFGQTPLQIFYRPHPRKWKSTPHIKFDQCSFDNIPIRKMNTTVNNSSKKLYELVFDAKSRRWLVGSNERLIYGDTVIERFSSYGLLINGKLLSERLTASKVTRIYFIANDRVIIVGFAAGYMIAYKLTTDSMDGVINSQKSAVQHSQVASTETANSKHLQLQPIAVLRGHTDFIKMISVSYYNHVLLSRSANGQVFLWDLSDYTMIRKIGSGNEFLAAISNEDGYIATVDKSNHLKIFTINGKPISQVQLNVGATALSFSDFNLPEDSKTSNIPWNNIALVCVGFSDGTVRIYELVLEKEDGWRIKEVTKEKVSGIVTSLELKLDLSLNGDGNKVGRAHLFAVNNEGELFER</sequence>
<dbReference type="PANTHER" id="PTHR13743:SF123">
    <property type="entry name" value="PROTEIN FAN"/>
    <property type="match status" value="1"/>
</dbReference>